<feature type="domain" description="Centromere protein H C-terminal" evidence="8">
    <location>
        <begin position="58"/>
        <end position="252"/>
    </location>
</feature>
<dbReference type="GO" id="GO:0043515">
    <property type="term" value="F:kinetochore binding"/>
    <property type="evidence" value="ECO:0007669"/>
    <property type="project" value="TreeGrafter"/>
</dbReference>
<evidence type="ECO:0000313" key="9">
    <source>
        <dbReference type="EMBL" id="GBC08669.1"/>
    </source>
</evidence>
<dbReference type="AlphaFoldDB" id="A0A2Z6SN86"/>
<reference evidence="9 11" key="1">
    <citation type="submission" date="2017-11" db="EMBL/GenBank/DDBJ databases">
        <title>The genome of Rhizophagus clarus HR1 reveals common genetic basis of auxotrophy among arbuscular mycorrhizal fungi.</title>
        <authorList>
            <person name="Kobayashi Y."/>
        </authorList>
    </citation>
    <scope>NUCLEOTIDE SEQUENCE [LARGE SCALE GENOMIC DNA]</scope>
    <source>
        <strain evidence="9 11">HR1</strain>
    </source>
</reference>
<evidence type="ECO:0000256" key="5">
    <source>
        <dbReference type="ARBA" id="ARBA00023242"/>
    </source>
</evidence>
<reference evidence="10" key="2">
    <citation type="submission" date="2019-10" db="EMBL/GenBank/DDBJ databases">
        <title>Conservation and host-specific expression of non-tandemly repeated heterogenous ribosome RNA gene in arbuscular mycorrhizal fungi.</title>
        <authorList>
            <person name="Maeda T."/>
            <person name="Kobayashi Y."/>
            <person name="Nakagawa T."/>
            <person name="Ezawa T."/>
            <person name="Yamaguchi K."/>
            <person name="Bino T."/>
            <person name="Nishimoto Y."/>
            <person name="Shigenobu S."/>
            <person name="Kawaguchi M."/>
        </authorList>
    </citation>
    <scope>NUCLEOTIDE SEQUENCE</scope>
    <source>
        <strain evidence="10">HR1</strain>
    </source>
</reference>
<keyword evidence="4" id="KW-0995">Kinetochore</keyword>
<proteinExistence type="inferred from homology"/>
<name>A0A2Z6SN86_9GLOM</name>
<dbReference type="PANTHER" id="PTHR48122:SF1">
    <property type="entry name" value="CENTROMERE PROTEIN H"/>
    <property type="match status" value="1"/>
</dbReference>
<dbReference type="EMBL" id="BEXD01004237">
    <property type="protein sequence ID" value="GBC08669.1"/>
    <property type="molecule type" value="Genomic_DNA"/>
</dbReference>
<keyword evidence="3" id="KW-0158">Chromosome</keyword>
<evidence type="ECO:0000256" key="7">
    <source>
        <dbReference type="ARBA" id="ARBA00025735"/>
    </source>
</evidence>
<dbReference type="Proteomes" id="UP000615446">
    <property type="component" value="Unassembled WGS sequence"/>
</dbReference>
<dbReference type="InterPro" id="IPR040034">
    <property type="entry name" value="CENP-H"/>
</dbReference>
<dbReference type="OrthoDB" id="2274804at2759"/>
<evidence type="ECO:0000256" key="1">
    <source>
        <dbReference type="ARBA" id="ARBA00004123"/>
    </source>
</evidence>
<organism evidence="9 11">
    <name type="scientific">Rhizophagus clarus</name>
    <dbReference type="NCBI Taxonomy" id="94130"/>
    <lineage>
        <taxon>Eukaryota</taxon>
        <taxon>Fungi</taxon>
        <taxon>Fungi incertae sedis</taxon>
        <taxon>Mucoromycota</taxon>
        <taxon>Glomeromycotina</taxon>
        <taxon>Glomeromycetes</taxon>
        <taxon>Glomerales</taxon>
        <taxon>Glomeraceae</taxon>
        <taxon>Rhizophagus</taxon>
    </lineage>
</organism>
<evidence type="ECO:0000259" key="8">
    <source>
        <dbReference type="Pfam" id="PF05837"/>
    </source>
</evidence>
<dbReference type="PANTHER" id="PTHR48122">
    <property type="entry name" value="CENTROMERE PROTEIN H"/>
    <property type="match status" value="1"/>
</dbReference>
<keyword evidence="6" id="KW-0137">Centromere</keyword>
<protein>
    <recommendedName>
        <fullName evidence="8">Centromere protein H C-terminal domain-containing protein</fullName>
    </recommendedName>
</protein>
<dbReference type="GO" id="GO:0051382">
    <property type="term" value="P:kinetochore assembly"/>
    <property type="evidence" value="ECO:0007669"/>
    <property type="project" value="InterPro"/>
</dbReference>
<keyword evidence="5" id="KW-0539">Nucleus</keyword>
<evidence type="ECO:0000256" key="3">
    <source>
        <dbReference type="ARBA" id="ARBA00022454"/>
    </source>
</evidence>
<dbReference type="GO" id="GO:0007052">
    <property type="term" value="P:mitotic spindle organization"/>
    <property type="evidence" value="ECO:0007669"/>
    <property type="project" value="TreeGrafter"/>
</dbReference>
<dbReference type="GO" id="GO:0007059">
    <property type="term" value="P:chromosome segregation"/>
    <property type="evidence" value="ECO:0007669"/>
    <property type="project" value="TreeGrafter"/>
</dbReference>
<evidence type="ECO:0000256" key="2">
    <source>
        <dbReference type="ARBA" id="ARBA00004629"/>
    </source>
</evidence>
<dbReference type="GO" id="GO:0000776">
    <property type="term" value="C:kinetochore"/>
    <property type="evidence" value="ECO:0007669"/>
    <property type="project" value="UniProtKB-KW"/>
</dbReference>
<dbReference type="InterPro" id="IPR008426">
    <property type="entry name" value="CENP-H_C"/>
</dbReference>
<evidence type="ECO:0000313" key="10">
    <source>
        <dbReference type="EMBL" id="GES90786.1"/>
    </source>
</evidence>
<dbReference type="Pfam" id="PF05837">
    <property type="entry name" value="CENP-H"/>
    <property type="match status" value="1"/>
</dbReference>
<accession>A0A2Z6SN86</accession>
<evidence type="ECO:0000256" key="4">
    <source>
        <dbReference type="ARBA" id="ARBA00022838"/>
    </source>
</evidence>
<dbReference type="GO" id="GO:0005634">
    <property type="term" value="C:nucleus"/>
    <property type="evidence" value="ECO:0007669"/>
    <property type="project" value="UniProtKB-SubCell"/>
</dbReference>
<gene>
    <name evidence="10" type="ORF">RCL2_001761200</name>
    <name evidence="9" type="ORF">RclHR1_00830020</name>
</gene>
<evidence type="ECO:0000313" key="11">
    <source>
        <dbReference type="Proteomes" id="UP000247702"/>
    </source>
</evidence>
<comment type="caution">
    <text evidence="9">The sequence shown here is derived from an EMBL/GenBank/DDBJ whole genome shotgun (WGS) entry which is preliminary data.</text>
</comment>
<keyword evidence="11" id="KW-1185">Reference proteome</keyword>
<comment type="subcellular location">
    <subcellularLocation>
        <location evidence="2">Chromosome</location>
        <location evidence="2">Centromere</location>
        <location evidence="2">Kinetochore</location>
    </subcellularLocation>
    <subcellularLocation>
        <location evidence="1">Nucleus</location>
    </subcellularLocation>
</comment>
<dbReference type="Proteomes" id="UP000247702">
    <property type="component" value="Unassembled WGS sequence"/>
</dbReference>
<comment type="similarity">
    <text evidence="7">Belongs to the CENP-H/MCM16 family.</text>
</comment>
<dbReference type="EMBL" id="BLAL01000196">
    <property type="protein sequence ID" value="GES90786.1"/>
    <property type="molecule type" value="Genomic_DNA"/>
</dbReference>
<evidence type="ECO:0000256" key="6">
    <source>
        <dbReference type="ARBA" id="ARBA00023328"/>
    </source>
</evidence>
<sequence>MSLEAINESANLLLQTTLNANIGFTEIFTNKEKYIFTCKEEEILNLATRLELLKKQIRVLQYTLQRKICLEHFESSDLDGENVETSLEERNKEKKSVYAALNTKNRVKDKATENTEAGRVIMASLFSEGNKTSYESCLNEMINQRDILVSGFLKSHQELLGTQYELINLKKTVIVRHIENRILMKQINEFISKPITKYYENPENNQAEILQLKVNLTNARSKREIVRNVLQGLILESGVEWADDEHLLNLMLVIGEEL</sequence>